<proteinExistence type="predicted"/>
<evidence type="ECO:0000313" key="2">
    <source>
        <dbReference type="Proteomes" id="UP000299102"/>
    </source>
</evidence>
<accession>A0A4C1ZCK2</accession>
<dbReference type="OrthoDB" id="425681at2759"/>
<keyword evidence="2" id="KW-1185">Reference proteome</keyword>
<organism evidence="1 2">
    <name type="scientific">Eumeta variegata</name>
    <name type="common">Bagworm moth</name>
    <name type="synonym">Eumeta japonica</name>
    <dbReference type="NCBI Taxonomy" id="151549"/>
    <lineage>
        <taxon>Eukaryota</taxon>
        <taxon>Metazoa</taxon>
        <taxon>Ecdysozoa</taxon>
        <taxon>Arthropoda</taxon>
        <taxon>Hexapoda</taxon>
        <taxon>Insecta</taxon>
        <taxon>Pterygota</taxon>
        <taxon>Neoptera</taxon>
        <taxon>Endopterygota</taxon>
        <taxon>Lepidoptera</taxon>
        <taxon>Glossata</taxon>
        <taxon>Ditrysia</taxon>
        <taxon>Tineoidea</taxon>
        <taxon>Psychidae</taxon>
        <taxon>Oiketicinae</taxon>
        <taxon>Eumeta</taxon>
    </lineage>
</organism>
<dbReference type="Proteomes" id="UP000299102">
    <property type="component" value="Unassembled WGS sequence"/>
</dbReference>
<protein>
    <recommendedName>
        <fullName evidence="3">Reverse transcriptase domain-containing protein</fullName>
    </recommendedName>
</protein>
<reference evidence="1 2" key="1">
    <citation type="journal article" date="2019" name="Commun. Biol.">
        <title>The bagworm genome reveals a unique fibroin gene that provides high tensile strength.</title>
        <authorList>
            <person name="Kono N."/>
            <person name="Nakamura H."/>
            <person name="Ohtoshi R."/>
            <person name="Tomita M."/>
            <person name="Numata K."/>
            <person name="Arakawa K."/>
        </authorList>
    </citation>
    <scope>NUCLEOTIDE SEQUENCE [LARGE SCALE GENOMIC DNA]</scope>
</reference>
<sequence>MDEVSVKCLLYADDQVILASSVCKLLEMINKPLIQFPHPKDGLVKPEGVSCTTIKTIRLRTINFVARRLLDKEL</sequence>
<dbReference type="AlphaFoldDB" id="A0A4C1ZCK2"/>
<gene>
    <name evidence="1" type="ORF">EVAR_62320_1</name>
</gene>
<name>A0A4C1ZCK2_EUMVA</name>
<comment type="caution">
    <text evidence="1">The sequence shown here is derived from an EMBL/GenBank/DDBJ whole genome shotgun (WGS) entry which is preliminary data.</text>
</comment>
<evidence type="ECO:0008006" key="3">
    <source>
        <dbReference type="Google" id="ProtNLM"/>
    </source>
</evidence>
<evidence type="ECO:0000313" key="1">
    <source>
        <dbReference type="EMBL" id="GBP86306.1"/>
    </source>
</evidence>
<dbReference type="EMBL" id="BGZK01001785">
    <property type="protein sequence ID" value="GBP86306.1"/>
    <property type="molecule type" value="Genomic_DNA"/>
</dbReference>